<dbReference type="CDD" id="cd02440">
    <property type="entry name" value="AdoMet_MTases"/>
    <property type="match status" value="1"/>
</dbReference>
<keyword evidence="3" id="KW-0949">S-adenosyl-L-methionine</keyword>
<sequence length="297" mass="33459">MKTEIRLLIADDWNDYALLDSGHLQKLERFGSQTVIRPDPQAFWEPARPLESWRADAQFSAKSQDDDGAGNWEVLSPKALDSWPMQWNGLTFEARRAAFRHMGVFQEHSVHWRFAQEKIRAADRPIKVLNLFGYTGMMSLACAAAGAEVVHLDASPKSNGYGKDNQAMSGLQDRSIRWIADDAMKFTAREVRRGNEYDAIILDPPKFGRGPKNETWRFEENLPELLDVVKQLLSDRPLFVILTAYAVRLSYLALSQALADRLSPLGGVMETGEMALPQQGSDRLLPTAIYARWHAGA</sequence>
<proteinExistence type="predicted"/>
<keyword evidence="2 5" id="KW-0808">Transferase</keyword>
<dbReference type="Gene3D" id="3.40.50.150">
    <property type="entry name" value="Vaccinia Virus protein VP39"/>
    <property type="match status" value="1"/>
</dbReference>
<dbReference type="InterPro" id="IPR013780">
    <property type="entry name" value="Glyco_hydro_b"/>
</dbReference>
<evidence type="ECO:0000256" key="2">
    <source>
        <dbReference type="ARBA" id="ARBA00022679"/>
    </source>
</evidence>
<feature type="domain" description="S-adenosylmethionine-dependent methyltransferase" evidence="4">
    <location>
        <begin position="67"/>
        <end position="226"/>
    </location>
</feature>
<evidence type="ECO:0000256" key="1">
    <source>
        <dbReference type="ARBA" id="ARBA00022603"/>
    </source>
</evidence>
<dbReference type="AlphaFoldDB" id="A0A160U0K3"/>
<dbReference type="PANTHER" id="PTHR43042:SF2">
    <property type="entry name" value="SAM-DEPENDENT METHYLTRANSFERASE"/>
    <property type="match status" value="1"/>
</dbReference>
<dbReference type="GO" id="GO:0032259">
    <property type="term" value="P:methylation"/>
    <property type="evidence" value="ECO:0007669"/>
    <property type="project" value="UniProtKB-KW"/>
</dbReference>
<evidence type="ECO:0000313" key="5">
    <source>
        <dbReference type="EMBL" id="CUS55809.1"/>
    </source>
</evidence>
<keyword evidence="1 5" id="KW-0489">Methyltransferase</keyword>
<name>A0A160U0K3_9ZZZZ</name>
<dbReference type="GO" id="GO:0008168">
    <property type="term" value="F:methyltransferase activity"/>
    <property type="evidence" value="ECO:0007669"/>
    <property type="project" value="UniProtKB-KW"/>
</dbReference>
<dbReference type="SUPFAM" id="SSF53335">
    <property type="entry name" value="S-adenosyl-L-methionine-dependent methyltransferases"/>
    <property type="match status" value="1"/>
</dbReference>
<dbReference type="EMBL" id="CZQD01000013">
    <property type="protein sequence ID" value="CUS55809.1"/>
    <property type="molecule type" value="Genomic_DNA"/>
</dbReference>
<dbReference type="InterPro" id="IPR019614">
    <property type="entry name" value="SAM-dep_methyl-trfase"/>
</dbReference>
<protein>
    <submittedName>
        <fullName evidence="5">SAM dependent methyltransferase</fullName>
    </submittedName>
</protein>
<dbReference type="InterPro" id="IPR029063">
    <property type="entry name" value="SAM-dependent_MTases_sf"/>
</dbReference>
<dbReference type="Gene3D" id="2.60.40.1180">
    <property type="entry name" value="Golgi alpha-mannosidase II"/>
    <property type="match status" value="1"/>
</dbReference>
<organism evidence="5">
    <name type="scientific">hydrothermal vent metagenome</name>
    <dbReference type="NCBI Taxonomy" id="652676"/>
    <lineage>
        <taxon>unclassified sequences</taxon>
        <taxon>metagenomes</taxon>
        <taxon>ecological metagenomes</taxon>
    </lineage>
</organism>
<reference evidence="5" key="1">
    <citation type="submission" date="2015-10" db="EMBL/GenBank/DDBJ databases">
        <authorList>
            <person name="Gilbert D.G."/>
        </authorList>
    </citation>
    <scope>NUCLEOTIDE SEQUENCE</scope>
</reference>
<dbReference type="PANTHER" id="PTHR43042">
    <property type="entry name" value="SAM-DEPENDENT METHYLTRANSFERASE"/>
    <property type="match status" value="1"/>
</dbReference>
<evidence type="ECO:0000256" key="3">
    <source>
        <dbReference type="ARBA" id="ARBA00022691"/>
    </source>
</evidence>
<accession>A0A160U0K3</accession>
<evidence type="ECO:0000259" key="4">
    <source>
        <dbReference type="Pfam" id="PF10672"/>
    </source>
</evidence>
<gene>
    <name evidence="5" type="ORF">MGWOODY_Hyp79</name>
</gene>
<dbReference type="Pfam" id="PF10672">
    <property type="entry name" value="Methyltrans_SAM"/>
    <property type="match status" value="1"/>
</dbReference>